<feature type="binding site" evidence="7">
    <location>
        <position position="204"/>
    </location>
    <ligand>
        <name>ATP</name>
        <dbReference type="ChEBI" id="CHEBI:30616"/>
    </ligand>
</feature>
<gene>
    <name evidence="7" type="primary">gltX</name>
    <name evidence="10" type="ORF">UW53_C0004G0043</name>
</gene>
<evidence type="ECO:0000256" key="1">
    <source>
        <dbReference type="ARBA" id="ARBA00007894"/>
    </source>
</evidence>
<dbReference type="InterPro" id="IPR001412">
    <property type="entry name" value="aa-tRNA-synth_I_CS"/>
</dbReference>
<evidence type="ECO:0000256" key="7">
    <source>
        <dbReference type="HAMAP-Rule" id="MF_00022"/>
    </source>
</evidence>
<dbReference type="GO" id="GO:0005829">
    <property type="term" value="C:cytosol"/>
    <property type="evidence" value="ECO:0007669"/>
    <property type="project" value="TreeGrafter"/>
</dbReference>
<keyword evidence="7" id="KW-0963">Cytoplasm</keyword>
<evidence type="ECO:0000256" key="3">
    <source>
        <dbReference type="ARBA" id="ARBA00022741"/>
    </source>
</evidence>
<dbReference type="PANTHER" id="PTHR43311">
    <property type="entry name" value="GLUTAMATE--TRNA LIGASE"/>
    <property type="match status" value="1"/>
</dbReference>
<dbReference type="GO" id="GO:0006424">
    <property type="term" value="P:glutamyl-tRNA aminoacylation"/>
    <property type="evidence" value="ECO:0007669"/>
    <property type="project" value="UniProtKB-UniRule"/>
</dbReference>
<feature type="short sequence motif" description="'HIGH' region" evidence="7">
    <location>
        <begin position="11"/>
        <end position="21"/>
    </location>
</feature>
<comment type="function">
    <text evidence="7">Catalyzes the attachment of glutamate to tRNA(Glu) in a two-step reaction: glutamate is first activated by ATP to form Glu-AMP and then transferred to the acceptor end of tRNA(Glu).</text>
</comment>
<dbReference type="Proteomes" id="UP000034087">
    <property type="component" value="Unassembled WGS sequence"/>
</dbReference>
<dbReference type="EC" id="6.1.1.17" evidence="7"/>
<evidence type="ECO:0000256" key="4">
    <source>
        <dbReference type="ARBA" id="ARBA00022840"/>
    </source>
</evidence>
<organism evidence="10 11">
    <name type="scientific">Candidatus Giovannonibacteria bacterium GW2011_GWA1_44_25</name>
    <dbReference type="NCBI Taxonomy" id="1618645"/>
    <lineage>
        <taxon>Bacteria</taxon>
        <taxon>Candidatus Giovannoniibacteriota</taxon>
    </lineage>
</organism>
<comment type="subcellular location">
    <subcellularLocation>
        <location evidence="7">Cytoplasm</location>
    </subcellularLocation>
</comment>
<dbReference type="InterPro" id="IPR020058">
    <property type="entry name" value="Glu/Gln-tRNA-synth_Ib_cat-dom"/>
</dbReference>
<dbReference type="GO" id="GO:0000049">
    <property type="term" value="F:tRNA binding"/>
    <property type="evidence" value="ECO:0007669"/>
    <property type="project" value="InterPro"/>
</dbReference>
<dbReference type="Pfam" id="PF00749">
    <property type="entry name" value="tRNA-synt_1c"/>
    <property type="match status" value="2"/>
</dbReference>
<dbReference type="SUPFAM" id="SSF52374">
    <property type="entry name" value="Nucleotidylyl transferase"/>
    <property type="match status" value="1"/>
</dbReference>
<keyword evidence="2 7" id="KW-0436">Ligase</keyword>
<dbReference type="InterPro" id="IPR008925">
    <property type="entry name" value="aa_tRNA-synth_I_cd-bd_sf"/>
</dbReference>
<dbReference type="InterPro" id="IPR020751">
    <property type="entry name" value="aa-tRNA-synth_I_codon-bd_sub2"/>
</dbReference>
<dbReference type="InterPro" id="IPR033910">
    <property type="entry name" value="GluRS_core"/>
</dbReference>
<dbReference type="GO" id="GO:0004818">
    <property type="term" value="F:glutamate-tRNA ligase activity"/>
    <property type="evidence" value="ECO:0007669"/>
    <property type="project" value="UniProtKB-UniRule"/>
</dbReference>
<dbReference type="HAMAP" id="MF_00022">
    <property type="entry name" value="Glu_tRNA_synth_type1"/>
    <property type="match status" value="1"/>
</dbReference>
<dbReference type="Pfam" id="PF19269">
    <property type="entry name" value="Anticodon_2"/>
    <property type="match status" value="1"/>
</dbReference>
<dbReference type="PANTHER" id="PTHR43311:SF2">
    <property type="entry name" value="GLUTAMATE--TRNA LIGASE, MITOCHONDRIAL-RELATED"/>
    <property type="match status" value="1"/>
</dbReference>
<keyword evidence="3 7" id="KW-0547">Nucleotide-binding</keyword>
<accession>A0A0G1IKW6</accession>
<dbReference type="EMBL" id="LCIR01000004">
    <property type="protein sequence ID" value="KKT60031.1"/>
    <property type="molecule type" value="Genomic_DNA"/>
</dbReference>
<evidence type="ECO:0000259" key="9">
    <source>
        <dbReference type="Pfam" id="PF19269"/>
    </source>
</evidence>
<evidence type="ECO:0000256" key="2">
    <source>
        <dbReference type="ARBA" id="ARBA00022598"/>
    </source>
</evidence>
<sequence>MSNKTRTRFAPSPTGFLHVGGLRTALYNYLFAKQNGGQFILRIEDTDRARLAEGAEKNIIETLRIFGLDFDEGPIRQSERLERYKERTEELVKKGTAYPDAGAVRFKMGKDGVTEFTDIIRGEIQIENKTQEDFVILKSDGYPTYNLAHLVDDHDTAITHVIRGDEFISSMPKYIALHKAFGWELPQYAHLPLILDKNRAKLSKREGEVAVYDFLDKGYLKEAVLNFVALLGWHPSKSDKELFTLEELIKEFKLEDVQKAGAIFDIQKLDWMNGEYIRKKTPKELVRLAMPFLEKARLTLIPTPPPYEGGGERGGGGSSFLEKIIALEQPRLKKLSELPEKIDYFFKEPEYDAGMLKWKKMTNNEIKKSLETSKNILESLKDKDFNKENLEKVFLEKAGNLSAGKAGDRGELLWPLRAALTGRKASPGPFEIMEILGQKKSITRVQIAIDKII</sequence>
<evidence type="ECO:0000313" key="11">
    <source>
        <dbReference type="Proteomes" id="UP000034087"/>
    </source>
</evidence>
<proteinExistence type="inferred from homology"/>
<dbReference type="PRINTS" id="PR00987">
    <property type="entry name" value="TRNASYNTHGLU"/>
</dbReference>
<dbReference type="PROSITE" id="PS00178">
    <property type="entry name" value="AA_TRNA_LIGASE_I"/>
    <property type="match status" value="1"/>
</dbReference>
<name>A0A0G1IKW6_9BACT</name>
<feature type="domain" description="Glutamyl/glutaminyl-tRNA synthetase class Ib catalytic" evidence="8">
    <location>
        <begin position="5"/>
        <end position="100"/>
    </location>
</feature>
<evidence type="ECO:0000256" key="6">
    <source>
        <dbReference type="ARBA" id="ARBA00023146"/>
    </source>
</evidence>
<dbReference type="Gene3D" id="1.10.10.350">
    <property type="match status" value="1"/>
</dbReference>
<comment type="caution">
    <text evidence="7">Lacks conserved residue(s) required for the propagation of feature annotation.</text>
</comment>
<dbReference type="InterPro" id="IPR014729">
    <property type="entry name" value="Rossmann-like_a/b/a_fold"/>
</dbReference>
<dbReference type="InterPro" id="IPR045462">
    <property type="entry name" value="aa-tRNA-synth_I_cd-bd"/>
</dbReference>
<keyword evidence="5 7" id="KW-0648">Protein biosynthesis</keyword>
<comment type="subunit">
    <text evidence="7">Monomer.</text>
</comment>
<evidence type="ECO:0000313" key="10">
    <source>
        <dbReference type="EMBL" id="KKT60031.1"/>
    </source>
</evidence>
<dbReference type="SUPFAM" id="SSF48163">
    <property type="entry name" value="An anticodon-binding domain of class I aminoacyl-tRNA synthetases"/>
    <property type="match status" value="1"/>
</dbReference>
<dbReference type="NCBIfam" id="TIGR00464">
    <property type="entry name" value="gltX_bact"/>
    <property type="match status" value="1"/>
</dbReference>
<dbReference type="PATRIC" id="fig|1618645.3.peg.402"/>
<protein>
    <recommendedName>
        <fullName evidence="7">Glutamate--tRNA ligase</fullName>
        <ecNumber evidence="7">6.1.1.17</ecNumber>
    </recommendedName>
    <alternativeName>
        <fullName evidence="7">Glutamyl-tRNA synthetase</fullName>
        <shortName evidence="7">GluRS</shortName>
    </alternativeName>
</protein>
<keyword evidence="4 7" id="KW-0067">ATP-binding</keyword>
<dbReference type="InterPro" id="IPR000924">
    <property type="entry name" value="Glu/Gln-tRNA-synth"/>
</dbReference>
<comment type="caution">
    <text evidence="10">The sequence shown here is derived from an EMBL/GenBank/DDBJ whole genome shotgun (WGS) entry which is preliminary data.</text>
</comment>
<comment type="similarity">
    <text evidence="1 7">Belongs to the class-I aminoacyl-tRNA synthetase family. Glutamate--tRNA ligase type 1 subfamily.</text>
</comment>
<dbReference type="GO" id="GO:0005524">
    <property type="term" value="F:ATP binding"/>
    <property type="evidence" value="ECO:0007669"/>
    <property type="project" value="UniProtKB-UniRule"/>
</dbReference>
<evidence type="ECO:0000259" key="8">
    <source>
        <dbReference type="Pfam" id="PF00749"/>
    </source>
</evidence>
<dbReference type="AlphaFoldDB" id="A0A0G1IKW6"/>
<feature type="domain" description="Glutamyl/glutaminyl-tRNA synthetase class Ib catalytic" evidence="8">
    <location>
        <begin position="103"/>
        <end position="271"/>
    </location>
</feature>
<feature type="domain" description="Aminoacyl-tRNA synthetase class I anticodon-binding" evidence="9">
    <location>
        <begin position="285"/>
        <end position="449"/>
    </location>
</feature>
<dbReference type="CDD" id="cd00808">
    <property type="entry name" value="GluRS_core"/>
    <property type="match status" value="1"/>
</dbReference>
<feature type="short sequence motif" description="'KMSKS' region" evidence="7">
    <location>
        <begin position="201"/>
        <end position="205"/>
    </location>
</feature>
<keyword evidence="6 7" id="KW-0030">Aminoacyl-tRNA synthetase</keyword>
<dbReference type="GO" id="GO:0008270">
    <property type="term" value="F:zinc ion binding"/>
    <property type="evidence" value="ECO:0007669"/>
    <property type="project" value="InterPro"/>
</dbReference>
<dbReference type="InterPro" id="IPR049940">
    <property type="entry name" value="GluQ/Sye"/>
</dbReference>
<comment type="catalytic activity">
    <reaction evidence="7">
        <text>tRNA(Glu) + L-glutamate + ATP = L-glutamyl-tRNA(Glu) + AMP + diphosphate</text>
        <dbReference type="Rhea" id="RHEA:23540"/>
        <dbReference type="Rhea" id="RHEA-COMP:9663"/>
        <dbReference type="Rhea" id="RHEA-COMP:9680"/>
        <dbReference type="ChEBI" id="CHEBI:29985"/>
        <dbReference type="ChEBI" id="CHEBI:30616"/>
        <dbReference type="ChEBI" id="CHEBI:33019"/>
        <dbReference type="ChEBI" id="CHEBI:78442"/>
        <dbReference type="ChEBI" id="CHEBI:78520"/>
        <dbReference type="ChEBI" id="CHEBI:456215"/>
        <dbReference type="EC" id="6.1.1.17"/>
    </reaction>
</comment>
<reference evidence="10 11" key="1">
    <citation type="journal article" date="2015" name="Nature">
        <title>rRNA introns, odd ribosomes, and small enigmatic genomes across a large radiation of phyla.</title>
        <authorList>
            <person name="Brown C.T."/>
            <person name="Hug L.A."/>
            <person name="Thomas B.C."/>
            <person name="Sharon I."/>
            <person name="Castelle C.J."/>
            <person name="Singh A."/>
            <person name="Wilkins M.J."/>
            <person name="Williams K.H."/>
            <person name="Banfield J.F."/>
        </authorList>
    </citation>
    <scope>NUCLEOTIDE SEQUENCE [LARGE SCALE GENOMIC DNA]</scope>
</reference>
<dbReference type="InterPro" id="IPR004527">
    <property type="entry name" value="Glu-tRNA-ligase_bac/mito"/>
</dbReference>
<evidence type="ECO:0000256" key="5">
    <source>
        <dbReference type="ARBA" id="ARBA00022917"/>
    </source>
</evidence>
<dbReference type="Gene3D" id="3.40.50.620">
    <property type="entry name" value="HUPs"/>
    <property type="match status" value="2"/>
</dbReference>